<feature type="transmembrane region" description="Helical" evidence="1">
    <location>
        <begin position="27"/>
        <end position="53"/>
    </location>
</feature>
<evidence type="ECO:0000256" key="1">
    <source>
        <dbReference type="SAM" id="Phobius"/>
    </source>
</evidence>
<dbReference type="AlphaFoldDB" id="A0A9N7V1H5"/>
<gene>
    <name evidence="2" type="ORF">PLEPLA_LOCUS28781</name>
</gene>
<feature type="transmembrane region" description="Helical" evidence="1">
    <location>
        <begin position="124"/>
        <end position="149"/>
    </location>
</feature>
<dbReference type="Proteomes" id="UP001153269">
    <property type="component" value="Unassembled WGS sequence"/>
</dbReference>
<organism evidence="2 3">
    <name type="scientific">Pleuronectes platessa</name>
    <name type="common">European plaice</name>
    <dbReference type="NCBI Taxonomy" id="8262"/>
    <lineage>
        <taxon>Eukaryota</taxon>
        <taxon>Metazoa</taxon>
        <taxon>Chordata</taxon>
        <taxon>Craniata</taxon>
        <taxon>Vertebrata</taxon>
        <taxon>Euteleostomi</taxon>
        <taxon>Actinopterygii</taxon>
        <taxon>Neopterygii</taxon>
        <taxon>Teleostei</taxon>
        <taxon>Neoteleostei</taxon>
        <taxon>Acanthomorphata</taxon>
        <taxon>Carangaria</taxon>
        <taxon>Pleuronectiformes</taxon>
        <taxon>Pleuronectoidei</taxon>
        <taxon>Pleuronectidae</taxon>
        <taxon>Pleuronectes</taxon>
    </lineage>
</organism>
<comment type="caution">
    <text evidence="2">The sequence shown here is derived from an EMBL/GenBank/DDBJ whole genome shotgun (WGS) entry which is preliminary data.</text>
</comment>
<feature type="transmembrane region" description="Helical" evidence="1">
    <location>
        <begin position="91"/>
        <end position="117"/>
    </location>
</feature>
<keyword evidence="1" id="KW-1133">Transmembrane helix</keyword>
<evidence type="ECO:0000313" key="3">
    <source>
        <dbReference type="Proteomes" id="UP001153269"/>
    </source>
</evidence>
<keyword evidence="1" id="KW-0812">Transmembrane</keyword>
<dbReference type="EMBL" id="CADEAL010002557">
    <property type="protein sequence ID" value="CAB1440991.1"/>
    <property type="molecule type" value="Genomic_DNA"/>
</dbReference>
<evidence type="ECO:0000313" key="2">
    <source>
        <dbReference type="EMBL" id="CAB1440991.1"/>
    </source>
</evidence>
<accession>A0A9N7V1H5</accession>
<keyword evidence="3" id="KW-1185">Reference proteome</keyword>
<feature type="transmembrane region" description="Helical" evidence="1">
    <location>
        <begin position="161"/>
        <end position="183"/>
    </location>
</feature>
<proteinExistence type="predicted"/>
<sequence>MKASEVMGPHRAEAGSVLSVIKPTRHFIWISMCHLFILTQVSASLFVSAAVFIRSDDFFISPFRMCLTHEDGEVRRSALWGAESEITINHLLTVVILGLYIPVVLVPFSLLAIMFAAYTKDGSLLWVSVLCQAASSLLMLTGIIVFLFLNLPFLAWENMTLWFYNCVAVPVELVITTVLTHVLRRRL</sequence>
<protein>
    <submittedName>
        <fullName evidence="2">Uncharacterized protein</fullName>
    </submittedName>
</protein>
<reference evidence="2" key="1">
    <citation type="submission" date="2020-03" db="EMBL/GenBank/DDBJ databases">
        <authorList>
            <person name="Weist P."/>
        </authorList>
    </citation>
    <scope>NUCLEOTIDE SEQUENCE</scope>
</reference>
<name>A0A9N7V1H5_PLEPL</name>
<keyword evidence="1" id="KW-0472">Membrane</keyword>